<keyword evidence="3" id="KW-1185">Reference proteome</keyword>
<dbReference type="AlphaFoldDB" id="A0AAD7D9B0"/>
<feature type="chain" id="PRO_5042081076" evidence="1">
    <location>
        <begin position="29"/>
        <end position="133"/>
    </location>
</feature>
<dbReference type="EMBL" id="JARKIE010000099">
    <property type="protein sequence ID" value="KAJ7686113.1"/>
    <property type="molecule type" value="Genomic_DNA"/>
</dbReference>
<sequence length="133" mass="15827">EPFIGYINWMRVWWINILSYYLDTVAEAGCKLCTNIGLANGHTLLRHWHDPCLLNTLQHCWMNRKNNVMPEIGRSQLRHRFTPGFEDVLDIGVNNGWYYPSKFSGVKLYIDRILSLVFQWMFISWLQKELDAY</sequence>
<feature type="signal peptide" evidence="1">
    <location>
        <begin position="1"/>
        <end position="28"/>
    </location>
</feature>
<protein>
    <submittedName>
        <fullName evidence="2">Uncharacterized protein</fullName>
    </submittedName>
</protein>
<reference evidence="2" key="1">
    <citation type="submission" date="2023-03" db="EMBL/GenBank/DDBJ databases">
        <title>Massive genome expansion in bonnet fungi (Mycena s.s.) driven by repeated elements and novel gene families across ecological guilds.</title>
        <authorList>
            <consortium name="Lawrence Berkeley National Laboratory"/>
            <person name="Harder C.B."/>
            <person name="Miyauchi S."/>
            <person name="Viragh M."/>
            <person name="Kuo A."/>
            <person name="Thoen E."/>
            <person name="Andreopoulos B."/>
            <person name="Lu D."/>
            <person name="Skrede I."/>
            <person name="Drula E."/>
            <person name="Henrissat B."/>
            <person name="Morin E."/>
            <person name="Kohler A."/>
            <person name="Barry K."/>
            <person name="LaButti K."/>
            <person name="Morin E."/>
            <person name="Salamov A."/>
            <person name="Lipzen A."/>
            <person name="Mereny Z."/>
            <person name="Hegedus B."/>
            <person name="Baldrian P."/>
            <person name="Stursova M."/>
            <person name="Weitz H."/>
            <person name="Taylor A."/>
            <person name="Grigoriev I.V."/>
            <person name="Nagy L.G."/>
            <person name="Martin F."/>
            <person name="Kauserud H."/>
        </authorList>
    </citation>
    <scope>NUCLEOTIDE SEQUENCE</scope>
    <source>
        <strain evidence="2">CBHHK067</strain>
    </source>
</reference>
<organism evidence="2 3">
    <name type="scientific">Mycena rosella</name>
    <name type="common">Pink bonnet</name>
    <name type="synonym">Agaricus rosellus</name>
    <dbReference type="NCBI Taxonomy" id="1033263"/>
    <lineage>
        <taxon>Eukaryota</taxon>
        <taxon>Fungi</taxon>
        <taxon>Dikarya</taxon>
        <taxon>Basidiomycota</taxon>
        <taxon>Agaricomycotina</taxon>
        <taxon>Agaricomycetes</taxon>
        <taxon>Agaricomycetidae</taxon>
        <taxon>Agaricales</taxon>
        <taxon>Marasmiineae</taxon>
        <taxon>Mycenaceae</taxon>
        <taxon>Mycena</taxon>
    </lineage>
</organism>
<keyword evidence="1" id="KW-0732">Signal</keyword>
<name>A0AAD7D9B0_MYCRO</name>
<evidence type="ECO:0000313" key="3">
    <source>
        <dbReference type="Proteomes" id="UP001221757"/>
    </source>
</evidence>
<feature type="non-terminal residue" evidence="2">
    <location>
        <position position="1"/>
    </location>
</feature>
<proteinExistence type="predicted"/>
<evidence type="ECO:0000256" key="1">
    <source>
        <dbReference type="SAM" id="SignalP"/>
    </source>
</evidence>
<accession>A0AAD7D9B0</accession>
<gene>
    <name evidence="2" type="ORF">B0H17DRAFT_835313</name>
</gene>
<dbReference type="Proteomes" id="UP001221757">
    <property type="component" value="Unassembled WGS sequence"/>
</dbReference>
<evidence type="ECO:0000313" key="2">
    <source>
        <dbReference type="EMBL" id="KAJ7686113.1"/>
    </source>
</evidence>
<comment type="caution">
    <text evidence="2">The sequence shown here is derived from an EMBL/GenBank/DDBJ whole genome shotgun (WGS) entry which is preliminary data.</text>
</comment>
<feature type="non-terminal residue" evidence="2">
    <location>
        <position position="133"/>
    </location>
</feature>